<evidence type="ECO:0000313" key="2">
    <source>
        <dbReference type="Proteomes" id="UP000789702"/>
    </source>
</evidence>
<dbReference type="EMBL" id="CAJVPU010006855">
    <property type="protein sequence ID" value="CAG8565344.1"/>
    <property type="molecule type" value="Genomic_DNA"/>
</dbReference>
<organism evidence="1 2">
    <name type="scientific">Dentiscutata heterogama</name>
    <dbReference type="NCBI Taxonomy" id="1316150"/>
    <lineage>
        <taxon>Eukaryota</taxon>
        <taxon>Fungi</taxon>
        <taxon>Fungi incertae sedis</taxon>
        <taxon>Mucoromycota</taxon>
        <taxon>Glomeromycotina</taxon>
        <taxon>Glomeromycetes</taxon>
        <taxon>Diversisporales</taxon>
        <taxon>Gigasporaceae</taxon>
        <taxon>Dentiscutata</taxon>
    </lineage>
</organism>
<name>A0ACA9M9Q6_9GLOM</name>
<protein>
    <submittedName>
        <fullName evidence="1">15445_t:CDS:1</fullName>
    </submittedName>
</protein>
<comment type="caution">
    <text evidence="1">The sequence shown here is derived from an EMBL/GenBank/DDBJ whole genome shotgun (WGS) entry which is preliminary data.</text>
</comment>
<sequence>MLSNFVESLPYPSEMVALVRYYLFRQSTMVDISTWSKTKQRCYYFLKLTSGSFADIIMDLDPKLRDLVCIFYLCLRGMDTIEDDMTLPINKKVPMLRSFYKKIGQRDGPDEKDRQLLVEFDVVIEEFLLLPNECQEIIINVTKQMGNGMADFVSISTRDKYSVITLKDFDKYCYYVAGLVGIGISDLFNSVGATIPDTTKNFDTIISMGIFLQKLNILRDFVEDLNENRKFWPKEIWGQYVSEIEDLKLIENKQKALNCLSDMVLNTLLHAPDCLNYLIQLDDPGIFSFAATPLVMGYSTLTFTFKNYDSYSKVLKIRKGEGAKLFFRCTSMSEVAKLFFEYTQIIISKNNDSQDPNFAKINDICEQIIQQCKENIINLDN</sequence>
<accession>A0ACA9M9Q6</accession>
<dbReference type="Proteomes" id="UP000789702">
    <property type="component" value="Unassembled WGS sequence"/>
</dbReference>
<proteinExistence type="predicted"/>
<gene>
    <name evidence="1" type="ORF">DHETER_LOCUS5826</name>
</gene>
<evidence type="ECO:0000313" key="1">
    <source>
        <dbReference type="EMBL" id="CAG8565344.1"/>
    </source>
</evidence>
<keyword evidence="2" id="KW-1185">Reference proteome</keyword>
<reference evidence="1" key="1">
    <citation type="submission" date="2021-06" db="EMBL/GenBank/DDBJ databases">
        <authorList>
            <person name="Kallberg Y."/>
            <person name="Tangrot J."/>
            <person name="Rosling A."/>
        </authorList>
    </citation>
    <scope>NUCLEOTIDE SEQUENCE</scope>
    <source>
        <strain evidence="1">IL203A</strain>
    </source>
</reference>